<sequence length="832" mass="95477">MSLQVPGPARMTRRLSSPEFTSSEHQRMERSLDQLDSILRGVQRDWPQTTGALANPLDIALPLLDTTSVGLAHRHEEFEQLKGTIEEGLRVAVNEHFQSFNDSIGSYRNIVQSVANATNQIAAIEERINSVGPRNDEEQQSHVMMASLNENLKTCNEMIEILGAIEKIKNIPTDLETAMSEKNYTKAQLLIQQVHTDANQYGLWDLKALSNLKEYFEVQEEQLFEILIEEIHNILYSKRQFSSFNTVNELIKSNAGDSTDYSGIEEFLVNSIETDIAEASALDNKKMESFIQTLTAQSGVGDDESGSRELSTLQELNPFVQLKGLMTTIYRLGKLTRAADILVQRFGLELTQMINRVADDTKLRHTKLVKLLNSPGQEGQPSEESYRAIVAQDLFWNFFKKLLFFLQSVKVFSEVYRKITGDYTNINSQNDVHNINPNNTSVIYRFWSIVHKEVESLIRTYITGDDTTTMMGNRLTSTTSIKGPTKKALFQFYQVEYDSFHTNQLKTVLQDLFPGFINSNDMLRMESPYIEDTKFLKQTKIIPADIMNMRYILEPFLLFIQGSSHLLPENASSEPVKFFTDFMQSEFLPLLEDCFIAEYFNDVEAVDSLLLWEPNADFQSTQASRTTKRKMYLEIFIQFKEFIDEVLFTLNTTLQFRTEFIPIIFGLLTKFQDKIEGLYKELINDLTSFLEPNKQLINAFRNGTPFTSDMISARNKVEFKNSPIFIQLEAFHNSLHLLIDWFDGYLIKKVDLNKTDLNLSQIEKLRKSWFFFKIKSMGSTIQKDPLDIKSTNKLILNDALSAKFGDLVNDYKAVMAQVDSSLKVYQEVVKTI</sequence>
<evidence type="ECO:0000259" key="7">
    <source>
        <dbReference type="Pfam" id="PF20652"/>
    </source>
</evidence>
<dbReference type="GO" id="GO:0015031">
    <property type="term" value="P:protein transport"/>
    <property type="evidence" value="ECO:0007669"/>
    <property type="project" value="UniProtKB-KW"/>
</dbReference>
<dbReference type="VEuPathDB" id="FungiDB:BON22_1112"/>
<accession>A0A061B7R1</accession>
<feature type="domain" description="Exocyst complex component Sec8 middle helical bundle" evidence="7">
    <location>
        <begin position="314"/>
        <end position="557"/>
    </location>
</feature>
<comment type="similarity">
    <text evidence="4">Belongs to the SEC8 family.</text>
</comment>
<evidence type="ECO:0000256" key="5">
    <source>
        <dbReference type="SAM" id="MobiDB-lite"/>
    </source>
</evidence>
<evidence type="ECO:0000256" key="3">
    <source>
        <dbReference type="ARBA" id="ARBA00022927"/>
    </source>
</evidence>
<dbReference type="GO" id="GO:0006893">
    <property type="term" value="P:Golgi to plasma membrane transport"/>
    <property type="evidence" value="ECO:0007669"/>
    <property type="project" value="TreeGrafter"/>
</dbReference>
<evidence type="ECO:0000256" key="1">
    <source>
        <dbReference type="ARBA" id="ARBA00022448"/>
    </source>
</evidence>
<dbReference type="PANTHER" id="PTHR14146">
    <property type="entry name" value="EXOCYST COMPLEX COMPONENT 4"/>
    <property type="match status" value="1"/>
</dbReference>
<comment type="function">
    <text evidence="4">Component of the exocyst complex involved in the docking of exocytic vesicles with fusion sites on the plasma membrane.</text>
</comment>
<dbReference type="InterPro" id="IPR007191">
    <property type="entry name" value="Sec8_exocyst_N"/>
</dbReference>
<dbReference type="InterPro" id="IPR039682">
    <property type="entry name" value="Sec8/EXOC4"/>
</dbReference>
<keyword evidence="3 4" id="KW-0653">Protein transport</keyword>
<dbReference type="InterPro" id="IPR048630">
    <property type="entry name" value="Sec8_M"/>
</dbReference>
<dbReference type="Pfam" id="PF20652">
    <property type="entry name" value="Sec8_C"/>
    <property type="match status" value="1"/>
</dbReference>
<feature type="domain" description="Exocyst complex component Sec8 N-terminal" evidence="6">
    <location>
        <begin position="34"/>
        <end position="177"/>
    </location>
</feature>
<evidence type="ECO:0000313" key="8">
    <source>
        <dbReference type="EMBL" id="CDR45425.1"/>
    </source>
</evidence>
<protein>
    <recommendedName>
        <fullName evidence="4">Exocyst complex component Sec8</fullName>
    </recommendedName>
</protein>
<evidence type="ECO:0000256" key="2">
    <source>
        <dbReference type="ARBA" id="ARBA00022483"/>
    </source>
</evidence>
<dbReference type="EMBL" id="LK052903">
    <property type="protein sequence ID" value="CDR45425.1"/>
    <property type="molecule type" value="Genomic_DNA"/>
</dbReference>
<gene>
    <name evidence="8" type="ORF">CYFA0S_18e01574g</name>
</gene>
<dbReference type="OrthoDB" id="272977at2759"/>
<name>A0A061B7R1_CYBFA</name>
<dbReference type="PhylomeDB" id="A0A061B7R1"/>
<evidence type="ECO:0000256" key="4">
    <source>
        <dbReference type="RuleBase" id="RU367079"/>
    </source>
</evidence>
<proteinExistence type="inferred from homology"/>
<reference evidence="8" key="1">
    <citation type="journal article" date="2014" name="Genome Announc.">
        <title>Genome sequence of the yeast Cyberlindnera fabianii (Hansenula fabianii).</title>
        <authorList>
            <person name="Freel K.C."/>
            <person name="Sarilar V."/>
            <person name="Neuveglise C."/>
            <person name="Devillers H."/>
            <person name="Friedrich A."/>
            <person name="Schacherer J."/>
        </authorList>
    </citation>
    <scope>NUCLEOTIDE SEQUENCE</scope>
    <source>
        <strain evidence="8">YJS4271</strain>
    </source>
</reference>
<dbReference type="Pfam" id="PF04048">
    <property type="entry name" value="Sec8_N"/>
    <property type="match status" value="1"/>
</dbReference>
<dbReference type="GO" id="GO:0006612">
    <property type="term" value="P:protein targeting to membrane"/>
    <property type="evidence" value="ECO:0007669"/>
    <property type="project" value="UniProtKB-UniRule"/>
</dbReference>
<dbReference type="GO" id="GO:0006904">
    <property type="term" value="P:vesicle docking involved in exocytosis"/>
    <property type="evidence" value="ECO:0007669"/>
    <property type="project" value="InterPro"/>
</dbReference>
<keyword evidence="2 4" id="KW-0268">Exocytosis</keyword>
<organism evidence="8">
    <name type="scientific">Cyberlindnera fabianii</name>
    <name type="common">Yeast</name>
    <name type="synonym">Hansenula fabianii</name>
    <dbReference type="NCBI Taxonomy" id="36022"/>
    <lineage>
        <taxon>Eukaryota</taxon>
        <taxon>Fungi</taxon>
        <taxon>Dikarya</taxon>
        <taxon>Ascomycota</taxon>
        <taxon>Saccharomycotina</taxon>
        <taxon>Saccharomycetes</taxon>
        <taxon>Phaffomycetales</taxon>
        <taxon>Phaffomycetaceae</taxon>
        <taxon>Cyberlindnera</taxon>
    </lineage>
</organism>
<keyword evidence="1 4" id="KW-0813">Transport</keyword>
<feature type="region of interest" description="Disordered" evidence="5">
    <location>
        <begin position="1"/>
        <end position="26"/>
    </location>
</feature>
<evidence type="ECO:0000259" key="6">
    <source>
        <dbReference type="Pfam" id="PF04048"/>
    </source>
</evidence>
<dbReference type="PANTHER" id="PTHR14146:SF0">
    <property type="entry name" value="EXOCYST COMPLEX COMPONENT 4"/>
    <property type="match status" value="1"/>
</dbReference>
<dbReference type="GO" id="GO:0090522">
    <property type="term" value="P:vesicle tethering involved in exocytosis"/>
    <property type="evidence" value="ECO:0007669"/>
    <property type="project" value="UniProtKB-UniRule"/>
</dbReference>
<dbReference type="AlphaFoldDB" id="A0A061B7R1"/>
<dbReference type="GO" id="GO:0000145">
    <property type="term" value="C:exocyst"/>
    <property type="evidence" value="ECO:0007669"/>
    <property type="project" value="UniProtKB-UniRule"/>
</dbReference>